<gene>
    <name evidence="3" type="ORF">GGR48_001377</name>
</gene>
<comment type="caution">
    <text evidence="3">The sequence shown here is derived from an EMBL/GenBank/DDBJ whole genome shotgun (WGS) entry which is preliminary data.</text>
</comment>
<keyword evidence="2" id="KW-0732">Signal</keyword>
<sequence>MTKSLRLLLAFALWIGWALPAQAAVTITFWSHELGNSFPHAFFSLRGTVDATGQPVDANYGFTAKSVSPAILMGTVPGRLDISKPFYISTSDAQFSYVMIDAQYGDILALVAAWDDKTGDGHYNLNRRNCVHFVQEAARRLGLIGLDHPELMKKPRSYLKAVASANADRVTVLGMSGKAYLASLLPLPAFGAPIGQVPLAPAVPPAPTPAVPSSATSSTTSRIDS</sequence>
<reference evidence="3 4" key="1">
    <citation type="submission" date="2020-08" db="EMBL/GenBank/DDBJ databases">
        <title>Genomic Encyclopedia of Type Strains, Phase IV (KMG-IV): sequencing the most valuable type-strain genomes for metagenomic binning, comparative biology and taxonomic classification.</title>
        <authorList>
            <person name="Goeker M."/>
        </authorList>
    </citation>
    <scope>NUCLEOTIDE SEQUENCE [LARGE SCALE GENOMIC DNA]</scope>
    <source>
        <strain evidence="3 4">DSM 19512</strain>
    </source>
</reference>
<feature type="signal peptide" evidence="2">
    <location>
        <begin position="1"/>
        <end position="23"/>
    </location>
</feature>
<dbReference type="AlphaFoldDB" id="A0A7W6AB59"/>
<evidence type="ECO:0000313" key="4">
    <source>
        <dbReference type="Proteomes" id="UP000538670"/>
    </source>
</evidence>
<dbReference type="Proteomes" id="UP000538670">
    <property type="component" value="Unassembled WGS sequence"/>
</dbReference>
<feature type="compositionally biased region" description="Low complexity" evidence="1">
    <location>
        <begin position="211"/>
        <end position="225"/>
    </location>
</feature>
<name>A0A7W6AB59_9SPHN</name>
<keyword evidence="4" id="KW-1185">Reference proteome</keyword>
<proteinExistence type="predicted"/>
<evidence type="ECO:0000313" key="3">
    <source>
        <dbReference type="EMBL" id="MBB3878958.1"/>
    </source>
</evidence>
<evidence type="ECO:0008006" key="5">
    <source>
        <dbReference type="Google" id="ProtNLM"/>
    </source>
</evidence>
<dbReference type="EMBL" id="JACIDH010000003">
    <property type="protein sequence ID" value="MBB3878958.1"/>
    <property type="molecule type" value="Genomic_DNA"/>
</dbReference>
<dbReference type="RefSeq" id="WP_183951126.1">
    <property type="nucleotide sequence ID" value="NZ_JACIDH010000003.1"/>
</dbReference>
<accession>A0A7W6AB59</accession>
<evidence type="ECO:0000256" key="1">
    <source>
        <dbReference type="SAM" id="MobiDB-lite"/>
    </source>
</evidence>
<protein>
    <recommendedName>
        <fullName evidence="5">DUF4105 domain-containing protein</fullName>
    </recommendedName>
</protein>
<organism evidence="3 4">
    <name type="scientific">Sphingomonas pseudosanguinis</name>
    <dbReference type="NCBI Taxonomy" id="413712"/>
    <lineage>
        <taxon>Bacteria</taxon>
        <taxon>Pseudomonadati</taxon>
        <taxon>Pseudomonadota</taxon>
        <taxon>Alphaproteobacteria</taxon>
        <taxon>Sphingomonadales</taxon>
        <taxon>Sphingomonadaceae</taxon>
        <taxon>Sphingomonas</taxon>
    </lineage>
</organism>
<evidence type="ECO:0000256" key="2">
    <source>
        <dbReference type="SAM" id="SignalP"/>
    </source>
</evidence>
<feature type="chain" id="PRO_5031172489" description="DUF4105 domain-containing protein" evidence="2">
    <location>
        <begin position="24"/>
        <end position="225"/>
    </location>
</feature>
<feature type="region of interest" description="Disordered" evidence="1">
    <location>
        <begin position="204"/>
        <end position="225"/>
    </location>
</feature>